<dbReference type="EMBL" id="UGDD01000002">
    <property type="protein sequence ID" value="STJ53567.1"/>
    <property type="molecule type" value="Genomic_DNA"/>
</dbReference>
<organism evidence="1 2">
    <name type="scientific">Escherichia coli</name>
    <dbReference type="NCBI Taxonomy" id="562"/>
    <lineage>
        <taxon>Bacteria</taxon>
        <taxon>Pseudomonadati</taxon>
        <taxon>Pseudomonadota</taxon>
        <taxon>Gammaproteobacteria</taxon>
        <taxon>Enterobacterales</taxon>
        <taxon>Enterobacteriaceae</taxon>
        <taxon>Escherichia</taxon>
    </lineage>
</organism>
<reference evidence="1 2" key="1">
    <citation type="submission" date="2018-06" db="EMBL/GenBank/DDBJ databases">
        <authorList>
            <consortium name="Pathogen Informatics"/>
            <person name="Doyle S."/>
        </authorList>
    </citation>
    <scope>NUCLEOTIDE SEQUENCE [LARGE SCALE GENOMIC DNA]</scope>
    <source>
        <strain evidence="1 2">NCTC9045</strain>
    </source>
</reference>
<protein>
    <submittedName>
        <fullName evidence="1">Putative phage related protein</fullName>
    </submittedName>
</protein>
<evidence type="ECO:0000313" key="2">
    <source>
        <dbReference type="Proteomes" id="UP000254503"/>
    </source>
</evidence>
<dbReference type="Proteomes" id="UP000254503">
    <property type="component" value="Unassembled WGS sequence"/>
</dbReference>
<evidence type="ECO:0000313" key="1">
    <source>
        <dbReference type="EMBL" id="STJ53567.1"/>
    </source>
</evidence>
<sequence length="175" mass="19025">MAGTAYLTRMPLGIAGGVTRPRDLTIEPVSLDYTKQFASYGLPGKYVNDKFVPLESGDTISKVKGILVRPFPITSALDLAYIGVTANQVGDNLKRGYICVTATAGNAATAKKEIRFTFAWLVAPLKARLAPLCCLRTLPHQIHLSCQMQRSWGRVKPTAVLKSLITSEGIINVYN</sequence>
<dbReference type="InterPro" id="IPR056914">
    <property type="entry name" value="Gp53-like"/>
</dbReference>
<dbReference type="Pfam" id="PF23982">
    <property type="entry name" value="XM1_gp53_minor_capsid"/>
    <property type="match status" value="1"/>
</dbReference>
<name>A0A376WU66_ECOLX</name>
<gene>
    <name evidence="1" type="ORF">NCTC9045_01413</name>
</gene>
<proteinExistence type="predicted"/>
<accession>A0A376WU66</accession>
<dbReference type="AlphaFoldDB" id="A0A376WU66"/>